<evidence type="ECO:0000313" key="8">
    <source>
        <dbReference type="EMBL" id="TWT80673.1"/>
    </source>
</evidence>
<gene>
    <name evidence="8" type="ORF">CA13_21190</name>
</gene>
<evidence type="ECO:0000256" key="3">
    <source>
        <dbReference type="ARBA" id="ARBA00022989"/>
    </source>
</evidence>
<dbReference type="InterPro" id="IPR010445">
    <property type="entry name" value="LapA_dom"/>
</dbReference>
<dbReference type="PANTHER" id="PTHR41335">
    <property type="entry name" value="MEMBRANE PROTEIN-RELATED"/>
    <property type="match status" value="1"/>
</dbReference>
<evidence type="ECO:0000256" key="4">
    <source>
        <dbReference type="ARBA" id="ARBA00023136"/>
    </source>
</evidence>
<proteinExistence type="predicted"/>
<evidence type="ECO:0000313" key="9">
    <source>
        <dbReference type="Proteomes" id="UP000315010"/>
    </source>
</evidence>
<feature type="compositionally biased region" description="Basic residues" evidence="5">
    <location>
        <begin position="67"/>
        <end position="78"/>
    </location>
</feature>
<keyword evidence="3 6" id="KW-1133">Transmembrane helix</keyword>
<keyword evidence="9" id="KW-1185">Reference proteome</keyword>
<dbReference type="GO" id="GO:0005886">
    <property type="term" value="C:plasma membrane"/>
    <property type="evidence" value="ECO:0007669"/>
    <property type="project" value="InterPro"/>
</dbReference>
<feature type="transmembrane region" description="Helical" evidence="6">
    <location>
        <begin position="43"/>
        <end position="64"/>
    </location>
</feature>
<dbReference type="OrthoDB" id="279704at2"/>
<protein>
    <recommendedName>
        <fullName evidence="7">Lipopolysaccharide assembly protein A domain-containing protein</fullName>
    </recommendedName>
</protein>
<sequence length="110" mass="12157">MMQKIRWFLLVLGVTVALVTALWNNGPVTINFPFFHRELPLSLLILTSVACGFLLGAMTTYSMLRSHKKATPKLKKPSKSSEKEAATPPPDLTKEDTTKEFASDQPAAKP</sequence>
<keyword evidence="1" id="KW-1003">Cell membrane</keyword>
<feature type="transmembrane region" description="Helical" evidence="6">
    <location>
        <begin position="7"/>
        <end position="23"/>
    </location>
</feature>
<evidence type="ECO:0000256" key="2">
    <source>
        <dbReference type="ARBA" id="ARBA00022692"/>
    </source>
</evidence>
<feature type="region of interest" description="Disordered" evidence="5">
    <location>
        <begin position="67"/>
        <end position="110"/>
    </location>
</feature>
<evidence type="ECO:0000256" key="1">
    <source>
        <dbReference type="ARBA" id="ARBA00022475"/>
    </source>
</evidence>
<evidence type="ECO:0000256" key="5">
    <source>
        <dbReference type="SAM" id="MobiDB-lite"/>
    </source>
</evidence>
<dbReference type="AlphaFoldDB" id="A0A5C5Z246"/>
<reference evidence="8 9" key="1">
    <citation type="submission" date="2019-02" db="EMBL/GenBank/DDBJ databases">
        <title>Deep-cultivation of Planctomycetes and their phenomic and genomic characterization uncovers novel biology.</title>
        <authorList>
            <person name="Wiegand S."/>
            <person name="Jogler M."/>
            <person name="Boedeker C."/>
            <person name="Pinto D."/>
            <person name="Vollmers J."/>
            <person name="Rivas-Marin E."/>
            <person name="Kohn T."/>
            <person name="Peeters S.H."/>
            <person name="Heuer A."/>
            <person name="Rast P."/>
            <person name="Oberbeckmann S."/>
            <person name="Bunk B."/>
            <person name="Jeske O."/>
            <person name="Meyerdierks A."/>
            <person name="Storesund J.E."/>
            <person name="Kallscheuer N."/>
            <person name="Luecker S."/>
            <person name="Lage O.M."/>
            <person name="Pohl T."/>
            <person name="Merkel B.J."/>
            <person name="Hornburger P."/>
            <person name="Mueller R.-W."/>
            <person name="Bruemmer F."/>
            <person name="Labrenz M."/>
            <person name="Spormann A.M."/>
            <person name="Op Den Camp H."/>
            <person name="Overmann J."/>
            <person name="Amann R."/>
            <person name="Jetten M.S.M."/>
            <person name="Mascher T."/>
            <person name="Medema M.H."/>
            <person name="Devos D.P."/>
            <person name="Kaster A.-K."/>
            <person name="Ovreas L."/>
            <person name="Rohde M."/>
            <person name="Galperin M.Y."/>
            <person name="Jogler C."/>
        </authorList>
    </citation>
    <scope>NUCLEOTIDE SEQUENCE [LARGE SCALE GENOMIC DNA]</scope>
    <source>
        <strain evidence="8 9">CA13</strain>
    </source>
</reference>
<keyword evidence="2 6" id="KW-0812">Transmembrane</keyword>
<organism evidence="8 9">
    <name type="scientific">Novipirellula herctigrandis</name>
    <dbReference type="NCBI Taxonomy" id="2527986"/>
    <lineage>
        <taxon>Bacteria</taxon>
        <taxon>Pseudomonadati</taxon>
        <taxon>Planctomycetota</taxon>
        <taxon>Planctomycetia</taxon>
        <taxon>Pirellulales</taxon>
        <taxon>Pirellulaceae</taxon>
        <taxon>Novipirellula</taxon>
    </lineage>
</organism>
<keyword evidence="4 6" id="KW-0472">Membrane</keyword>
<comment type="caution">
    <text evidence="8">The sequence shown here is derived from an EMBL/GenBank/DDBJ whole genome shotgun (WGS) entry which is preliminary data.</text>
</comment>
<feature type="compositionally biased region" description="Basic and acidic residues" evidence="5">
    <location>
        <begin position="92"/>
        <end position="102"/>
    </location>
</feature>
<dbReference type="PANTHER" id="PTHR41335:SF1">
    <property type="entry name" value="MEMBRANE PROTEIN"/>
    <property type="match status" value="1"/>
</dbReference>
<evidence type="ECO:0000256" key="6">
    <source>
        <dbReference type="SAM" id="Phobius"/>
    </source>
</evidence>
<evidence type="ECO:0000259" key="7">
    <source>
        <dbReference type="Pfam" id="PF06305"/>
    </source>
</evidence>
<dbReference type="RefSeq" id="WP_146395869.1">
    <property type="nucleotide sequence ID" value="NZ_SJPJ01000001.1"/>
</dbReference>
<feature type="domain" description="Lipopolysaccharide assembly protein A" evidence="7">
    <location>
        <begin position="24"/>
        <end position="84"/>
    </location>
</feature>
<accession>A0A5C5Z246</accession>
<dbReference type="Proteomes" id="UP000315010">
    <property type="component" value="Unassembled WGS sequence"/>
</dbReference>
<dbReference type="Pfam" id="PF06305">
    <property type="entry name" value="LapA_dom"/>
    <property type="match status" value="1"/>
</dbReference>
<name>A0A5C5Z246_9BACT</name>
<dbReference type="EMBL" id="SJPJ01000001">
    <property type="protein sequence ID" value="TWT80673.1"/>
    <property type="molecule type" value="Genomic_DNA"/>
</dbReference>